<feature type="compositionally biased region" description="Polar residues" evidence="1">
    <location>
        <begin position="37"/>
        <end position="47"/>
    </location>
</feature>
<dbReference type="EMBL" id="FNIC01000007">
    <property type="protein sequence ID" value="SDO23607.1"/>
    <property type="molecule type" value="Genomic_DNA"/>
</dbReference>
<protein>
    <submittedName>
        <fullName evidence="4">Sporulation and spore germination</fullName>
    </submittedName>
</protein>
<dbReference type="STRING" id="1005944.SAMN05192576_3599"/>
<feature type="domain" description="GerMN" evidence="3">
    <location>
        <begin position="78"/>
        <end position="166"/>
    </location>
</feature>
<evidence type="ECO:0000259" key="3">
    <source>
        <dbReference type="SMART" id="SM00909"/>
    </source>
</evidence>
<dbReference type="Pfam" id="PF10648">
    <property type="entry name" value="Gmad2"/>
    <property type="match status" value="1"/>
</dbReference>
<feature type="signal peptide" evidence="2">
    <location>
        <begin position="1"/>
        <end position="27"/>
    </location>
</feature>
<sequence>MMRSRRSRYLSCAMTLAAALVFTGCGNDDDDPEAPDPTSSVTSEAPETTRSGVYYVVDTRAGLRLARELRAVPDDQAPEAAVAAMIEGAADPDYTTTWNPATEVLGVTDEGGAITVDLSGDARTTNVGSEGAALMVQQLVYTVTEALDEDAAVTLLIEGEPAGELWGVVAWDEPVVRDDPLGVRVLIQIDAPTEGLVTSSPLRIEGEAAVFEATLGWRVLDADGQEVQAGFTMTEQGQTFAPFAFPVELEPGTYTVEIIEDDPSGGEGGTPMSDTRAVTIE</sequence>
<name>A0A1H0HWR9_9ACTN</name>
<dbReference type="Proteomes" id="UP000199004">
    <property type="component" value="Unassembled WGS sequence"/>
</dbReference>
<evidence type="ECO:0000256" key="1">
    <source>
        <dbReference type="SAM" id="MobiDB-lite"/>
    </source>
</evidence>
<evidence type="ECO:0000313" key="4">
    <source>
        <dbReference type="EMBL" id="SDO23607.1"/>
    </source>
</evidence>
<accession>A0A1H0HWR9</accession>
<gene>
    <name evidence="4" type="ORF">SAMN05192576_3599</name>
</gene>
<dbReference type="InterPro" id="IPR019606">
    <property type="entry name" value="GerMN"/>
</dbReference>
<feature type="chain" id="PRO_5011678820" evidence="2">
    <location>
        <begin position="28"/>
        <end position="281"/>
    </location>
</feature>
<evidence type="ECO:0000313" key="5">
    <source>
        <dbReference type="Proteomes" id="UP000199004"/>
    </source>
</evidence>
<feature type="region of interest" description="Disordered" evidence="1">
    <location>
        <begin position="28"/>
        <end position="47"/>
    </location>
</feature>
<proteinExistence type="predicted"/>
<feature type="region of interest" description="Disordered" evidence="1">
    <location>
        <begin position="260"/>
        <end position="281"/>
    </location>
</feature>
<dbReference type="InterPro" id="IPR018911">
    <property type="entry name" value="Gmad2_Ig-like_dom"/>
</dbReference>
<keyword evidence="2" id="KW-0732">Signal</keyword>
<dbReference type="SMART" id="SM00909">
    <property type="entry name" value="Germane"/>
    <property type="match status" value="1"/>
</dbReference>
<evidence type="ECO:0000256" key="2">
    <source>
        <dbReference type="SAM" id="SignalP"/>
    </source>
</evidence>
<keyword evidence="5" id="KW-1185">Reference proteome</keyword>
<organism evidence="4 5">
    <name type="scientific">Nocardioides szechwanensis</name>
    <dbReference type="NCBI Taxonomy" id="1005944"/>
    <lineage>
        <taxon>Bacteria</taxon>
        <taxon>Bacillati</taxon>
        <taxon>Actinomycetota</taxon>
        <taxon>Actinomycetes</taxon>
        <taxon>Propionibacteriales</taxon>
        <taxon>Nocardioidaceae</taxon>
        <taxon>Nocardioides</taxon>
    </lineage>
</organism>
<dbReference type="Pfam" id="PF10646">
    <property type="entry name" value="Germane"/>
    <property type="match status" value="1"/>
</dbReference>
<dbReference type="AlphaFoldDB" id="A0A1H0HWR9"/>
<reference evidence="4 5" key="1">
    <citation type="submission" date="2016-10" db="EMBL/GenBank/DDBJ databases">
        <authorList>
            <person name="de Groot N.N."/>
        </authorList>
    </citation>
    <scope>NUCLEOTIDE SEQUENCE [LARGE SCALE GENOMIC DNA]</scope>
    <source>
        <strain evidence="4 5">CGMCC 1.11147</strain>
    </source>
</reference>
<dbReference type="PROSITE" id="PS51257">
    <property type="entry name" value="PROKAR_LIPOPROTEIN"/>
    <property type="match status" value="1"/>
</dbReference>